<evidence type="ECO:0000256" key="2">
    <source>
        <dbReference type="ARBA" id="ARBA00022448"/>
    </source>
</evidence>
<protein>
    <submittedName>
        <fullName evidence="9">Sugar ABC transporter permease</fullName>
    </submittedName>
</protein>
<keyword evidence="5 7" id="KW-1133">Transmembrane helix</keyword>
<sequence>MKSRDPLAVSRRSASIIHAMFIFYAIACIVPILLVFAISFSDETTVIANGYKLIPEKFSLTAYEFLFKDMDQIIHSYGISIIVTVIGTITSVALTALYAYPLSRRDLPYRGWFAFFIFFTMLFNGGLVPWYLVYVNVLDLKNSILALIMPLLLSPFFVLVMRTFFANSIPVSILESARIDGAGELRTFTRIVLPLSLPVMATVALFSTLNYWNDWYLSMIFISDNRTISLQYLMYRTLLDIQYLTSNSNVSSQISSQGGLLNLPNKTLQMAMAVVGIGPIVLAYPFFQRYFIKGLTVGAVKG</sequence>
<evidence type="ECO:0000256" key="4">
    <source>
        <dbReference type="ARBA" id="ARBA00022692"/>
    </source>
</evidence>
<feature type="domain" description="ABC transmembrane type-1" evidence="8">
    <location>
        <begin position="77"/>
        <end position="272"/>
    </location>
</feature>
<gene>
    <name evidence="9" type="ORF">AMS66_26935</name>
</gene>
<feature type="transmembrane region" description="Helical" evidence="7">
    <location>
        <begin position="112"/>
        <end position="132"/>
    </location>
</feature>
<evidence type="ECO:0000256" key="3">
    <source>
        <dbReference type="ARBA" id="ARBA00022475"/>
    </source>
</evidence>
<evidence type="ECO:0000256" key="5">
    <source>
        <dbReference type="ARBA" id="ARBA00022989"/>
    </source>
</evidence>
<keyword evidence="2 7" id="KW-0813">Transport</keyword>
<organism evidence="9 10">
    <name type="scientific">Paenibacillus xylanivorans</name>
    <dbReference type="NCBI Taxonomy" id="1705561"/>
    <lineage>
        <taxon>Bacteria</taxon>
        <taxon>Bacillati</taxon>
        <taxon>Bacillota</taxon>
        <taxon>Bacilli</taxon>
        <taxon>Bacillales</taxon>
        <taxon>Paenibacillaceae</taxon>
        <taxon>Paenibacillus</taxon>
    </lineage>
</organism>
<evidence type="ECO:0000313" key="9">
    <source>
        <dbReference type="EMBL" id="KOY13358.1"/>
    </source>
</evidence>
<dbReference type="InterPro" id="IPR035906">
    <property type="entry name" value="MetI-like_sf"/>
</dbReference>
<evidence type="ECO:0000256" key="6">
    <source>
        <dbReference type="ARBA" id="ARBA00023136"/>
    </source>
</evidence>
<feature type="transmembrane region" description="Helical" evidence="7">
    <location>
        <begin position="187"/>
        <end position="209"/>
    </location>
</feature>
<proteinExistence type="inferred from homology"/>
<dbReference type="PANTHER" id="PTHR43744">
    <property type="entry name" value="ABC TRANSPORTER PERMEASE PROTEIN MG189-RELATED-RELATED"/>
    <property type="match status" value="1"/>
</dbReference>
<dbReference type="GeneID" id="97131053"/>
<dbReference type="GO" id="GO:0005886">
    <property type="term" value="C:plasma membrane"/>
    <property type="evidence" value="ECO:0007669"/>
    <property type="project" value="UniProtKB-SubCell"/>
</dbReference>
<keyword evidence="3" id="KW-1003">Cell membrane</keyword>
<dbReference type="PROSITE" id="PS50928">
    <property type="entry name" value="ABC_TM1"/>
    <property type="match status" value="1"/>
</dbReference>
<evidence type="ECO:0000256" key="7">
    <source>
        <dbReference type="RuleBase" id="RU363032"/>
    </source>
</evidence>
<dbReference type="Proteomes" id="UP000037688">
    <property type="component" value="Unassembled WGS sequence"/>
</dbReference>
<dbReference type="InterPro" id="IPR000515">
    <property type="entry name" value="MetI-like"/>
</dbReference>
<dbReference type="Gene3D" id="1.10.3720.10">
    <property type="entry name" value="MetI-like"/>
    <property type="match status" value="1"/>
</dbReference>
<keyword evidence="10" id="KW-1185">Reference proteome</keyword>
<feature type="transmembrane region" description="Helical" evidence="7">
    <location>
        <begin position="21"/>
        <end position="40"/>
    </location>
</feature>
<evidence type="ECO:0000256" key="1">
    <source>
        <dbReference type="ARBA" id="ARBA00004651"/>
    </source>
</evidence>
<dbReference type="SUPFAM" id="SSF161098">
    <property type="entry name" value="MetI-like"/>
    <property type="match status" value="1"/>
</dbReference>
<dbReference type="AlphaFoldDB" id="A0A0M9BJ59"/>
<dbReference type="EMBL" id="LITU01000081">
    <property type="protein sequence ID" value="KOY13358.1"/>
    <property type="molecule type" value="Genomic_DNA"/>
</dbReference>
<dbReference type="PATRIC" id="fig|1705561.3.peg.5665"/>
<name>A0A0M9BJ59_9BACL</name>
<comment type="subcellular location">
    <subcellularLocation>
        <location evidence="1 7">Cell membrane</location>
        <topology evidence="1 7">Multi-pass membrane protein</topology>
    </subcellularLocation>
</comment>
<feature type="transmembrane region" description="Helical" evidence="7">
    <location>
        <begin position="144"/>
        <end position="166"/>
    </location>
</feature>
<evidence type="ECO:0000259" key="8">
    <source>
        <dbReference type="PROSITE" id="PS50928"/>
    </source>
</evidence>
<dbReference type="OrthoDB" id="9810086at2"/>
<feature type="transmembrane region" description="Helical" evidence="7">
    <location>
        <begin position="77"/>
        <end position="100"/>
    </location>
</feature>
<reference evidence="9 10" key="1">
    <citation type="submission" date="2015-08" db="EMBL/GenBank/DDBJ databases">
        <title>Draft genome sequence of cellulolytic and xylanolytic Paenibacillus sp. A59, isolated from a decaying forest soil from Patagonia, Argentina.</title>
        <authorList>
            <person name="Ghio S."/>
            <person name="Caceres A.M."/>
            <person name="Talia P."/>
            <person name="Grasso D."/>
            <person name="Campos E."/>
        </authorList>
    </citation>
    <scope>NUCLEOTIDE SEQUENCE [LARGE SCALE GENOMIC DNA]</scope>
    <source>
        <strain evidence="9 10">A59</strain>
    </source>
</reference>
<accession>A0A0M9BJ59</accession>
<dbReference type="GO" id="GO:0055085">
    <property type="term" value="P:transmembrane transport"/>
    <property type="evidence" value="ECO:0007669"/>
    <property type="project" value="InterPro"/>
</dbReference>
<dbReference type="PANTHER" id="PTHR43744:SF9">
    <property type="entry name" value="POLYGALACTURONAN_RHAMNOGALACTURONAN TRANSPORT SYSTEM PERMEASE PROTEIN YTCP"/>
    <property type="match status" value="1"/>
</dbReference>
<comment type="caution">
    <text evidence="9">The sequence shown here is derived from an EMBL/GenBank/DDBJ whole genome shotgun (WGS) entry which is preliminary data.</text>
</comment>
<comment type="similarity">
    <text evidence="7">Belongs to the binding-protein-dependent transport system permease family.</text>
</comment>
<dbReference type="CDD" id="cd06261">
    <property type="entry name" value="TM_PBP2"/>
    <property type="match status" value="1"/>
</dbReference>
<evidence type="ECO:0000313" key="10">
    <source>
        <dbReference type="Proteomes" id="UP000037688"/>
    </source>
</evidence>
<dbReference type="Pfam" id="PF00528">
    <property type="entry name" value="BPD_transp_1"/>
    <property type="match status" value="1"/>
</dbReference>
<keyword evidence="4 7" id="KW-0812">Transmembrane</keyword>
<dbReference type="RefSeq" id="WP_053783705.1">
    <property type="nucleotide sequence ID" value="NZ_LITU01000081.1"/>
</dbReference>
<feature type="transmembrane region" description="Helical" evidence="7">
    <location>
        <begin position="268"/>
        <end position="287"/>
    </location>
</feature>
<keyword evidence="6 7" id="KW-0472">Membrane</keyword>